<evidence type="ECO:0000313" key="4">
    <source>
        <dbReference type="Proteomes" id="UP000440004"/>
    </source>
</evidence>
<evidence type="ECO:0000256" key="1">
    <source>
        <dbReference type="SAM" id="SignalP"/>
    </source>
</evidence>
<evidence type="ECO:0000313" key="3">
    <source>
        <dbReference type="EMBL" id="MPW24586.1"/>
    </source>
</evidence>
<name>A0A6A7K549_9FIRM</name>
<organism evidence="3 4">
    <name type="scientific">Alkalibaculum sporogenes</name>
    <dbReference type="NCBI Taxonomy" id="2655001"/>
    <lineage>
        <taxon>Bacteria</taxon>
        <taxon>Bacillati</taxon>
        <taxon>Bacillota</taxon>
        <taxon>Clostridia</taxon>
        <taxon>Eubacteriales</taxon>
        <taxon>Eubacteriaceae</taxon>
        <taxon>Alkalibaculum</taxon>
    </lineage>
</organism>
<feature type="domain" description="ABC-type glycine betaine transport system substrate-binding" evidence="2">
    <location>
        <begin position="28"/>
        <end position="297"/>
    </location>
</feature>
<sequence>MSLKKLVLLIICLFLTTTIIGCQSSDDEIIIIDGQYSESRIIHQMVKLLVEEHTDAKITIKDEMTPVNSYNETVKGNADIMNSYDGTLLTTFLKLDPSDVPEDENIYDFSNRIAVEQDSVYLLDKLGINNTYAIAVPQNLSEQYNLLTITDLKEVDDQLIFGAEHEFFDEEGTMKFNPFTSFYGLEFKESRSVDLGLKYSAIESNNIDITVVYSTDGLNKKAQLTILEDDQDFFPEYNGALLVREDLFDRYSQTAPNLKETLNLMGNIFDNDTMVELTYAVDVDGESPISVAKEFLQSKGLIE</sequence>
<feature type="signal peptide" evidence="1">
    <location>
        <begin position="1"/>
        <end position="24"/>
    </location>
</feature>
<dbReference type="Gene3D" id="3.40.190.120">
    <property type="entry name" value="Osmoprotection protein (prox), domain 2"/>
    <property type="match status" value="1"/>
</dbReference>
<dbReference type="Pfam" id="PF04069">
    <property type="entry name" value="OpuAC"/>
    <property type="match status" value="1"/>
</dbReference>
<comment type="caution">
    <text evidence="3">The sequence shown here is derived from an EMBL/GenBank/DDBJ whole genome shotgun (WGS) entry which is preliminary data.</text>
</comment>
<reference evidence="3 4" key="1">
    <citation type="submission" date="2019-10" db="EMBL/GenBank/DDBJ databases">
        <title>Alkalibaculum tamaniensis sp.nov., a new alkaliphilic acetogen, isolated on methoxylated aromatics from a mud volcano.</title>
        <authorList>
            <person name="Khomyakova M.A."/>
            <person name="Merkel A.Y."/>
            <person name="Bonch-Osmolovskaya E.A."/>
            <person name="Slobodkin A.I."/>
        </authorList>
    </citation>
    <scope>NUCLEOTIDE SEQUENCE [LARGE SCALE GENOMIC DNA]</scope>
    <source>
        <strain evidence="3 4">M08DMB</strain>
    </source>
</reference>
<dbReference type="PROSITE" id="PS51257">
    <property type="entry name" value="PROKAR_LIPOPROTEIN"/>
    <property type="match status" value="1"/>
</dbReference>
<gene>
    <name evidence="3" type="ORF">GC105_02110</name>
</gene>
<dbReference type="RefSeq" id="WP_152801219.1">
    <property type="nucleotide sequence ID" value="NZ_WHNX01000003.1"/>
</dbReference>
<dbReference type="EMBL" id="WHNX01000003">
    <property type="protein sequence ID" value="MPW24586.1"/>
    <property type="molecule type" value="Genomic_DNA"/>
</dbReference>
<dbReference type="InterPro" id="IPR007210">
    <property type="entry name" value="ABC_Gly_betaine_transp_sub-bd"/>
</dbReference>
<evidence type="ECO:0000259" key="2">
    <source>
        <dbReference type="Pfam" id="PF04069"/>
    </source>
</evidence>
<dbReference type="GO" id="GO:0022857">
    <property type="term" value="F:transmembrane transporter activity"/>
    <property type="evidence" value="ECO:0007669"/>
    <property type="project" value="InterPro"/>
</dbReference>
<feature type="chain" id="PRO_5025668394" evidence="1">
    <location>
        <begin position="25"/>
        <end position="303"/>
    </location>
</feature>
<keyword evidence="1" id="KW-0732">Signal</keyword>
<dbReference type="SUPFAM" id="SSF53850">
    <property type="entry name" value="Periplasmic binding protein-like II"/>
    <property type="match status" value="1"/>
</dbReference>
<proteinExistence type="predicted"/>
<accession>A0A6A7K549</accession>
<protein>
    <submittedName>
        <fullName evidence="3">Glycine/betaine ABC transporter substrate-binding protein</fullName>
    </submittedName>
</protein>
<dbReference type="Gene3D" id="3.40.190.10">
    <property type="entry name" value="Periplasmic binding protein-like II"/>
    <property type="match status" value="1"/>
</dbReference>
<dbReference type="AlphaFoldDB" id="A0A6A7K549"/>
<keyword evidence="4" id="KW-1185">Reference proteome</keyword>
<dbReference type="Proteomes" id="UP000440004">
    <property type="component" value="Unassembled WGS sequence"/>
</dbReference>
<dbReference type="CDD" id="cd13528">
    <property type="entry name" value="PBP2_osmoprotectants"/>
    <property type="match status" value="1"/>
</dbReference>
<dbReference type="GO" id="GO:0043190">
    <property type="term" value="C:ATP-binding cassette (ABC) transporter complex"/>
    <property type="evidence" value="ECO:0007669"/>
    <property type="project" value="InterPro"/>
</dbReference>